<feature type="chain" id="PRO_5046822788" evidence="2">
    <location>
        <begin position="20"/>
        <end position="571"/>
    </location>
</feature>
<dbReference type="Pfam" id="PF07969">
    <property type="entry name" value="Amidohydro_3"/>
    <property type="match status" value="1"/>
</dbReference>
<feature type="region of interest" description="Disordered" evidence="1">
    <location>
        <begin position="549"/>
        <end position="571"/>
    </location>
</feature>
<dbReference type="InterPro" id="IPR011059">
    <property type="entry name" value="Metal-dep_hydrolase_composite"/>
</dbReference>
<reference evidence="4 5" key="1">
    <citation type="submission" date="2023-03" db="EMBL/GenBank/DDBJ databases">
        <title>Novosphingobium cyanobacteriorum sp. nov., isolated from a eutrophic reservoir during the Microcystis bloom period.</title>
        <authorList>
            <person name="Kang M."/>
            <person name="Le V."/>
            <person name="Ko S.-R."/>
            <person name="Lee S.-A."/>
            <person name="Ahn C.-Y."/>
        </authorList>
    </citation>
    <scope>NUCLEOTIDE SEQUENCE [LARGE SCALE GENOMIC DNA]</scope>
    <source>
        <strain evidence="4 5">HBC54</strain>
    </source>
</reference>
<dbReference type="SUPFAM" id="SSF51556">
    <property type="entry name" value="Metallo-dependent hydrolases"/>
    <property type="match status" value="1"/>
</dbReference>
<feature type="domain" description="Amidohydrolase 3" evidence="3">
    <location>
        <begin position="70"/>
        <end position="546"/>
    </location>
</feature>
<dbReference type="RefSeq" id="WP_277276970.1">
    <property type="nucleotide sequence ID" value="NZ_JAROCY010000007.1"/>
</dbReference>
<evidence type="ECO:0000313" key="5">
    <source>
        <dbReference type="Proteomes" id="UP001222770"/>
    </source>
</evidence>
<dbReference type="InterPro" id="IPR032466">
    <property type="entry name" value="Metal_Hydrolase"/>
</dbReference>
<protein>
    <submittedName>
        <fullName evidence="4">Amidohydrolase</fullName>
    </submittedName>
</protein>
<keyword evidence="5" id="KW-1185">Reference proteome</keyword>
<proteinExistence type="predicted"/>
<dbReference type="InterPro" id="IPR013108">
    <property type="entry name" value="Amidohydro_3"/>
</dbReference>
<accession>A0ABT6CHF3</accession>
<evidence type="ECO:0000259" key="3">
    <source>
        <dbReference type="Pfam" id="PF07969"/>
    </source>
</evidence>
<evidence type="ECO:0000256" key="2">
    <source>
        <dbReference type="SAM" id="SignalP"/>
    </source>
</evidence>
<dbReference type="PANTHER" id="PTHR22642:SF2">
    <property type="entry name" value="PROTEIN LONG AFTER FAR-RED 3"/>
    <property type="match status" value="1"/>
</dbReference>
<comment type="caution">
    <text evidence="4">The sequence shown here is derived from an EMBL/GenBank/DDBJ whole genome shotgun (WGS) entry which is preliminary data.</text>
</comment>
<gene>
    <name evidence="4" type="ORF">POM99_09115</name>
</gene>
<dbReference type="Gene3D" id="2.30.40.10">
    <property type="entry name" value="Urease, subunit C, domain 1"/>
    <property type="match status" value="1"/>
</dbReference>
<dbReference type="PANTHER" id="PTHR22642">
    <property type="entry name" value="IMIDAZOLONEPROPIONASE"/>
    <property type="match status" value="1"/>
</dbReference>
<evidence type="ECO:0000313" key="4">
    <source>
        <dbReference type="EMBL" id="MDF8333358.1"/>
    </source>
</evidence>
<keyword evidence="2" id="KW-0732">Signal</keyword>
<dbReference type="Proteomes" id="UP001222770">
    <property type="component" value="Unassembled WGS sequence"/>
</dbReference>
<dbReference type="Gene3D" id="3.20.20.140">
    <property type="entry name" value="Metal-dependent hydrolases"/>
    <property type="match status" value="1"/>
</dbReference>
<organism evidence="4 5">
    <name type="scientific">Novosphingobium cyanobacteriorum</name>
    <dbReference type="NCBI Taxonomy" id="3024215"/>
    <lineage>
        <taxon>Bacteria</taxon>
        <taxon>Pseudomonadati</taxon>
        <taxon>Pseudomonadota</taxon>
        <taxon>Alphaproteobacteria</taxon>
        <taxon>Sphingomonadales</taxon>
        <taxon>Sphingomonadaceae</taxon>
        <taxon>Novosphingobium</taxon>
    </lineage>
</organism>
<dbReference type="InterPro" id="IPR033932">
    <property type="entry name" value="YtcJ-like"/>
</dbReference>
<evidence type="ECO:0000256" key="1">
    <source>
        <dbReference type="SAM" id="MobiDB-lite"/>
    </source>
</evidence>
<feature type="signal peptide" evidence="2">
    <location>
        <begin position="1"/>
        <end position="19"/>
    </location>
</feature>
<dbReference type="SUPFAM" id="SSF51338">
    <property type="entry name" value="Composite domain of metallo-dependent hydrolases"/>
    <property type="match status" value="1"/>
</dbReference>
<name>A0ABT6CHF3_9SPHN</name>
<sequence length="571" mass="61154">MRLLLTAAVLLAFTTPALADTLVDNVKGQRIADDGSVQPVAAFTFDDAGVITAVYAPGQKPSKKGVKFHVDGQGRVLLPGLIDAHVHVMSTGFAAMTLDLSETTSLADALNRISTFAAAHPDRAWIIGRGWNQERWNLGRFPTAAELDMVVPGRPVWLQRVDGHAGWANTAALKAANIIATTQAPSGGSIERKADGAPAGVLVDAAMELMDKVVPAPTPRDYDAALQLAQRDFFRRGLTAVADMGTDFKDWQAFRRAGDANQLYVRIMSYASGVDNMVLIGGPGPSPWLYADRLRLNGVKLYMDGALGSRGAWLKAPYADKPDTHGLPQLTQTQLGNLMSRAAMDNFQVAVHAIGDEGNAVLLGAIADLTETYKGDRRWRLEHAQVIDPKDWPIVTRIAASGGVVASMQPVHQTSDRLMAEARLGPDRLAGAYAWKSLKTAGARLAFGSDSPVELPDPWAGLATAISREDETGAPPGGWQPQERVDRATALSAYTRDAAWAGFAEARFGRLTPGQRADFILVDTDPTTATPAQIRKTKVFQTWVGGGKVWDADHPEGGASASGEPDSKKKR</sequence>
<dbReference type="CDD" id="cd01300">
    <property type="entry name" value="YtcJ_like"/>
    <property type="match status" value="1"/>
</dbReference>
<dbReference type="EMBL" id="JAROCY010000007">
    <property type="protein sequence ID" value="MDF8333358.1"/>
    <property type="molecule type" value="Genomic_DNA"/>
</dbReference>
<dbReference type="Gene3D" id="3.10.310.70">
    <property type="match status" value="1"/>
</dbReference>